<organism evidence="5 6">
    <name type="scientific">Stegodyphus mimosarum</name>
    <name type="common">African social velvet spider</name>
    <dbReference type="NCBI Taxonomy" id="407821"/>
    <lineage>
        <taxon>Eukaryota</taxon>
        <taxon>Metazoa</taxon>
        <taxon>Ecdysozoa</taxon>
        <taxon>Arthropoda</taxon>
        <taxon>Chelicerata</taxon>
        <taxon>Arachnida</taxon>
        <taxon>Araneae</taxon>
        <taxon>Araneomorphae</taxon>
        <taxon>Entelegynae</taxon>
        <taxon>Eresoidea</taxon>
        <taxon>Eresidae</taxon>
        <taxon>Stegodyphus</taxon>
    </lineage>
</organism>
<evidence type="ECO:0000256" key="1">
    <source>
        <dbReference type="ARBA" id="ARBA00009136"/>
    </source>
</evidence>
<dbReference type="Gene3D" id="2.40.70.10">
    <property type="entry name" value="Acid Proteases"/>
    <property type="match status" value="1"/>
</dbReference>
<keyword evidence="2" id="KW-0645">Protease</keyword>
<comment type="similarity">
    <text evidence="1">Belongs to the DDI1 family.</text>
</comment>
<dbReference type="PANTHER" id="PTHR12917:SF1">
    <property type="entry name" value="AT13091P"/>
    <property type="match status" value="1"/>
</dbReference>
<evidence type="ECO:0000256" key="4">
    <source>
        <dbReference type="ARBA" id="ARBA00022801"/>
    </source>
</evidence>
<keyword evidence="5" id="KW-0675">Receptor</keyword>
<gene>
    <name evidence="5" type="ORF">X975_25548</name>
</gene>
<keyword evidence="3" id="KW-0064">Aspartyl protease</keyword>
<dbReference type="GO" id="GO:0006508">
    <property type="term" value="P:proteolysis"/>
    <property type="evidence" value="ECO:0007669"/>
    <property type="project" value="UniProtKB-KW"/>
</dbReference>
<evidence type="ECO:0000313" key="5">
    <source>
        <dbReference type="EMBL" id="KFM59415.1"/>
    </source>
</evidence>
<dbReference type="OrthoDB" id="6488816at2759"/>
<evidence type="ECO:0000313" key="6">
    <source>
        <dbReference type="Proteomes" id="UP000054359"/>
    </source>
</evidence>
<dbReference type="AlphaFoldDB" id="A0A087T2S6"/>
<feature type="non-terminal residue" evidence="5">
    <location>
        <position position="237"/>
    </location>
</feature>
<dbReference type="InterPro" id="IPR021109">
    <property type="entry name" value="Peptidase_aspartic_dom_sf"/>
</dbReference>
<proteinExistence type="inferred from homology"/>
<evidence type="ECO:0000256" key="2">
    <source>
        <dbReference type="ARBA" id="ARBA00022670"/>
    </source>
</evidence>
<keyword evidence="4" id="KW-0378">Hydrolase</keyword>
<name>A0A087T2S6_STEMI</name>
<dbReference type="PANTHER" id="PTHR12917">
    <property type="entry name" value="ASPARTYL PROTEASE DDI-RELATED"/>
    <property type="match status" value="1"/>
</dbReference>
<dbReference type="OMA" id="RMHVPPV"/>
<accession>A0A087T2S6</accession>
<sequence>MSDGEIDIRLLALKRQQKRKKGQSNGLEHQVLEPAVNSYGRVRSGLSAYETTPLKVYNPPSSPANDRKHSGNLLFDEETRIGRMHVPPVVQCECNGLETYALISTSDPVSTISIDLVRKLRLLDQVIPEPMNAHGLFSLHGLDVKGRVKYIDLTLGSWQQVAQFNIVEHYICDVTLGTDFLRKTQSIVNFEDASLLVGGSRGERVPFLNTREIMTLTRRNITRNSTPMSLVGVSESE</sequence>
<dbReference type="EMBL" id="KK113132">
    <property type="protein sequence ID" value="KFM59415.1"/>
    <property type="molecule type" value="Genomic_DNA"/>
</dbReference>
<dbReference type="GO" id="GO:0004190">
    <property type="term" value="F:aspartic-type endopeptidase activity"/>
    <property type="evidence" value="ECO:0007669"/>
    <property type="project" value="UniProtKB-KW"/>
</dbReference>
<reference evidence="5 6" key="1">
    <citation type="submission" date="2013-11" db="EMBL/GenBank/DDBJ databases">
        <title>Genome sequencing of Stegodyphus mimosarum.</title>
        <authorList>
            <person name="Bechsgaard J."/>
        </authorList>
    </citation>
    <scope>NUCLEOTIDE SEQUENCE [LARGE SCALE GENOMIC DNA]</scope>
</reference>
<evidence type="ECO:0000256" key="3">
    <source>
        <dbReference type="ARBA" id="ARBA00022750"/>
    </source>
</evidence>
<dbReference type="CDD" id="cd00303">
    <property type="entry name" value="retropepsin_like"/>
    <property type="match status" value="1"/>
</dbReference>
<keyword evidence="6" id="KW-1185">Reference proteome</keyword>
<protein>
    <submittedName>
        <fullName evidence="5">Nuclear receptor-interacting protein 3</fullName>
    </submittedName>
</protein>
<dbReference type="Proteomes" id="UP000054359">
    <property type="component" value="Unassembled WGS sequence"/>
</dbReference>
<dbReference type="STRING" id="407821.A0A087T2S6"/>